<dbReference type="EMBL" id="JACTAM010000020">
    <property type="protein sequence ID" value="KAI2651794.1"/>
    <property type="molecule type" value="Genomic_DNA"/>
</dbReference>
<gene>
    <name evidence="3" type="ORF">H4Q32_014546</name>
</gene>
<feature type="region of interest" description="Disordered" evidence="2">
    <location>
        <begin position="326"/>
        <end position="370"/>
    </location>
</feature>
<feature type="compositionally biased region" description="Low complexity" evidence="2">
    <location>
        <begin position="326"/>
        <end position="336"/>
    </location>
</feature>
<keyword evidence="1" id="KW-0238">DNA-binding</keyword>
<protein>
    <submittedName>
        <fullName evidence="3">Protein P</fullName>
    </submittedName>
</protein>
<feature type="compositionally biased region" description="Basic and acidic residues" evidence="2">
    <location>
        <begin position="50"/>
        <end position="60"/>
    </location>
</feature>
<sequence length="626" mass="67380">MVSPQCPHEISLFTLPSPVCQGTAVSSKRISQHPFEFSSASGHRASHSKNTRDQSREADSVSRTSGSVEASAKHISVGPAYCRERLQNSVRLSAASFNGVLPTLVGPKQALVMEQEVNTLLRKEAIEVVPPHDRESGFYSRYASQVQDAYSQAGRVTDQVRGHMKELGLRLNAKKSVLSPVQRTTYLGVVWDLTTMQARLSPARIESILTSVKRVKIGRPERPSCAGAHRQHSGGLLHQSPGRSAVTAPEQAGTPDPLVGPGETPLAQSSSYPWASQSGSRRPVETGAKAWGMETPPRGGGAHLDPVWSSSSGSICDSGDFAMSPLDLSESSSSPETGCHGTDVAEASSVRISPDRSAPGSSGESAPGRHFTNVSSPVLARPSIVLGPDFSPLRPSFGNSSQEGSPLTGSVLEFLQARFASGLTYSTLKVYVAAISAFHVPLSTPSLGRHPLVSRFLRGVLRLRPPVCSCVPTYDLAVVLEALCKPPFEHLEEISDRFLSLKTAFLLAISSLKRVTDLQALSVAPSFLDFAPSMAKEFLHPKPGYVPKVPSSVSRPSCWRLSVLLLTVKFLLFWLSECVQCEHWMHTSTELPCGGRQTNCLCVLVPLTRVNLPLSRPSVDHGCHHL</sequence>
<evidence type="ECO:0000313" key="4">
    <source>
        <dbReference type="Proteomes" id="UP000830375"/>
    </source>
</evidence>
<dbReference type="SUPFAM" id="SSF47823">
    <property type="entry name" value="lambda integrase-like, N-terminal domain"/>
    <property type="match status" value="1"/>
</dbReference>
<evidence type="ECO:0000313" key="3">
    <source>
        <dbReference type="EMBL" id="KAI2651794.1"/>
    </source>
</evidence>
<name>A0ABQ8LN60_LABRO</name>
<keyword evidence="4" id="KW-1185">Reference proteome</keyword>
<evidence type="ECO:0000256" key="2">
    <source>
        <dbReference type="SAM" id="MobiDB-lite"/>
    </source>
</evidence>
<proteinExistence type="predicted"/>
<dbReference type="PANTHER" id="PTHR35617">
    <property type="entry name" value="PHAGE_INTEGRASE DOMAIN-CONTAINING PROTEIN"/>
    <property type="match status" value="1"/>
</dbReference>
<dbReference type="InterPro" id="IPR010998">
    <property type="entry name" value="Integrase_recombinase_N"/>
</dbReference>
<feature type="compositionally biased region" description="Polar residues" evidence="2">
    <location>
        <begin position="266"/>
        <end position="280"/>
    </location>
</feature>
<dbReference type="Gene3D" id="1.10.150.130">
    <property type="match status" value="1"/>
</dbReference>
<feature type="region of interest" description="Disordered" evidence="2">
    <location>
        <begin position="35"/>
        <end position="70"/>
    </location>
</feature>
<dbReference type="PANTHER" id="PTHR35617:SF3">
    <property type="entry name" value="CORE-BINDING (CB) DOMAIN-CONTAINING PROTEIN"/>
    <property type="match status" value="1"/>
</dbReference>
<organism evidence="3 4">
    <name type="scientific">Labeo rohita</name>
    <name type="common">Indian major carp</name>
    <name type="synonym">Cyprinus rohita</name>
    <dbReference type="NCBI Taxonomy" id="84645"/>
    <lineage>
        <taxon>Eukaryota</taxon>
        <taxon>Metazoa</taxon>
        <taxon>Chordata</taxon>
        <taxon>Craniata</taxon>
        <taxon>Vertebrata</taxon>
        <taxon>Euteleostomi</taxon>
        <taxon>Actinopterygii</taxon>
        <taxon>Neopterygii</taxon>
        <taxon>Teleostei</taxon>
        <taxon>Ostariophysi</taxon>
        <taxon>Cypriniformes</taxon>
        <taxon>Cyprinidae</taxon>
        <taxon>Labeoninae</taxon>
        <taxon>Labeonini</taxon>
        <taxon>Labeo</taxon>
    </lineage>
</organism>
<dbReference type="Proteomes" id="UP000830375">
    <property type="component" value="Unassembled WGS sequence"/>
</dbReference>
<evidence type="ECO:0000256" key="1">
    <source>
        <dbReference type="ARBA" id="ARBA00023125"/>
    </source>
</evidence>
<feature type="region of interest" description="Disordered" evidence="2">
    <location>
        <begin position="221"/>
        <end position="306"/>
    </location>
</feature>
<feature type="compositionally biased region" description="Low complexity" evidence="2">
    <location>
        <begin position="357"/>
        <end position="368"/>
    </location>
</feature>
<reference evidence="3 4" key="1">
    <citation type="submission" date="2022-01" db="EMBL/GenBank/DDBJ databases">
        <title>A high-quality chromosome-level genome assembly of rohu carp, Labeo rohita.</title>
        <authorList>
            <person name="Arick M.A. II"/>
            <person name="Hsu C.-Y."/>
            <person name="Magbanua Z."/>
            <person name="Pechanova O."/>
            <person name="Grover C."/>
            <person name="Miller E."/>
            <person name="Thrash A."/>
            <person name="Ezzel L."/>
            <person name="Alam S."/>
            <person name="Benzie J."/>
            <person name="Hamilton M."/>
            <person name="Karsi A."/>
            <person name="Lawrence M.L."/>
            <person name="Peterson D.G."/>
        </authorList>
    </citation>
    <scope>NUCLEOTIDE SEQUENCE [LARGE SCALE GENOMIC DNA]</scope>
    <source>
        <strain evidence="4">BAU-BD-2019</strain>
        <tissue evidence="3">Blood</tissue>
    </source>
</reference>
<comment type="caution">
    <text evidence="3">The sequence shown here is derived from an EMBL/GenBank/DDBJ whole genome shotgun (WGS) entry which is preliminary data.</text>
</comment>
<accession>A0ABQ8LN60</accession>